<dbReference type="AlphaFoldDB" id="G6XL31"/>
<organism evidence="2 3">
    <name type="scientific">Gluconobacter morbifer G707</name>
    <dbReference type="NCBI Taxonomy" id="1088869"/>
    <lineage>
        <taxon>Bacteria</taxon>
        <taxon>Pseudomonadati</taxon>
        <taxon>Pseudomonadota</taxon>
        <taxon>Alphaproteobacteria</taxon>
        <taxon>Acetobacterales</taxon>
        <taxon>Acetobacteraceae</taxon>
        <taxon>Gluconobacter</taxon>
    </lineage>
</organism>
<gene>
    <name evidence="2" type="ORF">GMO_24540</name>
</gene>
<name>G6XL31_9PROT</name>
<accession>G6XL31</accession>
<dbReference type="Pfam" id="PF01869">
    <property type="entry name" value="BcrAD_BadFG"/>
    <property type="match status" value="1"/>
</dbReference>
<dbReference type="PATRIC" id="fig|1088869.3.peg.2446"/>
<keyword evidence="3" id="KW-1185">Reference proteome</keyword>
<dbReference type="CDD" id="cd24007">
    <property type="entry name" value="ASKHA_NBD_eukNAGK-like"/>
    <property type="match status" value="1"/>
</dbReference>
<evidence type="ECO:0000313" key="2">
    <source>
        <dbReference type="EMBL" id="EHH67459.1"/>
    </source>
</evidence>
<dbReference type="EMBL" id="AGQV01000010">
    <property type="protein sequence ID" value="EHH67459.1"/>
    <property type="molecule type" value="Genomic_DNA"/>
</dbReference>
<sequence length="313" mass="32630">MAVDGGGSKTLMVVLRQDGTIFDIRRARGSNPFDQPLWRETLLGLLDRLPGHVAAAGLGLAGSGESATFTQHQCSLIDVALGDIPHSLTNDVDMACNGAFAGQAGVLLLSGTGSMAWATDGAGRTCRVGGWGSLLGDEGSAFWIGRKALGVITAILDGRNTVDTDFLAPFQKALDLSSDPAECAAALLDWYANLTHERSAVASLAHIVARLAEENCAPAGRLMQEAAAELVLNIQTARRKLLCPDLPWSYAGGTLQSAFLRNAIAETCGAPARPLLPPIGGGLLTAARLAAWPVDDIWIHNLAKTLSDAGLGN</sequence>
<evidence type="ECO:0000259" key="1">
    <source>
        <dbReference type="Pfam" id="PF01869"/>
    </source>
</evidence>
<dbReference type="STRING" id="1088869.GMO_24540"/>
<dbReference type="Proteomes" id="UP000004949">
    <property type="component" value="Unassembled WGS sequence"/>
</dbReference>
<dbReference type="InterPro" id="IPR052519">
    <property type="entry name" value="Euk-type_GlcNAc_Kinase"/>
</dbReference>
<evidence type="ECO:0000313" key="3">
    <source>
        <dbReference type="Proteomes" id="UP000004949"/>
    </source>
</evidence>
<protein>
    <recommendedName>
        <fullName evidence="1">ATPase BadF/BadG/BcrA/BcrD type domain-containing protein</fullName>
    </recommendedName>
</protein>
<dbReference type="InterPro" id="IPR002731">
    <property type="entry name" value="ATPase_BadF"/>
</dbReference>
<dbReference type="InterPro" id="IPR043129">
    <property type="entry name" value="ATPase_NBD"/>
</dbReference>
<proteinExistence type="predicted"/>
<dbReference type="SUPFAM" id="SSF53067">
    <property type="entry name" value="Actin-like ATPase domain"/>
    <property type="match status" value="2"/>
</dbReference>
<comment type="caution">
    <text evidence="2">The sequence shown here is derived from an EMBL/GenBank/DDBJ whole genome shotgun (WGS) entry which is preliminary data.</text>
</comment>
<reference evidence="2 3" key="1">
    <citation type="submission" date="2011-10" db="EMBL/GenBank/DDBJ databases">
        <title>Genome sequence of Gluconobacter morbifer G707, isolated from Drosophila gut.</title>
        <authorList>
            <person name="Lee W.-J."/>
            <person name="Kim E.-K."/>
        </authorList>
    </citation>
    <scope>NUCLEOTIDE SEQUENCE [LARGE SCALE GENOMIC DNA]</scope>
    <source>
        <strain evidence="2 3">G707</strain>
    </source>
</reference>
<feature type="domain" description="ATPase BadF/BadG/BcrA/BcrD type" evidence="1">
    <location>
        <begin position="3"/>
        <end position="264"/>
    </location>
</feature>
<dbReference type="eggNOG" id="COG2971">
    <property type="taxonomic scope" value="Bacteria"/>
</dbReference>
<dbReference type="PANTHER" id="PTHR43190:SF3">
    <property type="entry name" value="N-ACETYL-D-GLUCOSAMINE KINASE"/>
    <property type="match status" value="1"/>
</dbReference>
<dbReference type="Gene3D" id="3.30.420.40">
    <property type="match status" value="2"/>
</dbReference>
<dbReference type="PANTHER" id="PTHR43190">
    <property type="entry name" value="N-ACETYL-D-GLUCOSAMINE KINASE"/>
    <property type="match status" value="1"/>
</dbReference>